<evidence type="ECO:0008006" key="5">
    <source>
        <dbReference type="Google" id="ProtNLM"/>
    </source>
</evidence>
<protein>
    <recommendedName>
        <fullName evidence="5">REJ domain-containing protein</fullName>
    </recommendedName>
</protein>
<dbReference type="AlphaFoldDB" id="A0A1Y1ZIJ1"/>
<accession>A0A1Y1ZIJ1</accession>
<dbReference type="Proteomes" id="UP000193144">
    <property type="component" value="Unassembled WGS sequence"/>
</dbReference>
<feature type="chain" id="PRO_5013141510" description="REJ domain-containing protein" evidence="2">
    <location>
        <begin position="20"/>
        <end position="98"/>
    </location>
</feature>
<proteinExistence type="predicted"/>
<feature type="compositionally biased region" description="Low complexity" evidence="1">
    <location>
        <begin position="58"/>
        <end position="76"/>
    </location>
</feature>
<organism evidence="3 4">
    <name type="scientific">Clohesyomyces aquaticus</name>
    <dbReference type="NCBI Taxonomy" id="1231657"/>
    <lineage>
        <taxon>Eukaryota</taxon>
        <taxon>Fungi</taxon>
        <taxon>Dikarya</taxon>
        <taxon>Ascomycota</taxon>
        <taxon>Pezizomycotina</taxon>
        <taxon>Dothideomycetes</taxon>
        <taxon>Pleosporomycetidae</taxon>
        <taxon>Pleosporales</taxon>
        <taxon>Lindgomycetaceae</taxon>
        <taxon>Clohesyomyces</taxon>
    </lineage>
</organism>
<reference evidence="3 4" key="1">
    <citation type="submission" date="2016-07" db="EMBL/GenBank/DDBJ databases">
        <title>Pervasive Adenine N6-methylation of Active Genes in Fungi.</title>
        <authorList>
            <consortium name="DOE Joint Genome Institute"/>
            <person name="Mondo S.J."/>
            <person name="Dannebaum R.O."/>
            <person name="Kuo R.C."/>
            <person name="Labutti K."/>
            <person name="Haridas S."/>
            <person name="Kuo A."/>
            <person name="Salamov A."/>
            <person name="Ahrendt S.R."/>
            <person name="Lipzen A."/>
            <person name="Sullivan W."/>
            <person name="Andreopoulos W.B."/>
            <person name="Clum A."/>
            <person name="Lindquist E."/>
            <person name="Daum C."/>
            <person name="Ramamoorthy G.K."/>
            <person name="Gryganskyi A."/>
            <person name="Culley D."/>
            <person name="Magnuson J.K."/>
            <person name="James T.Y."/>
            <person name="O'Malley M.A."/>
            <person name="Stajich J.E."/>
            <person name="Spatafora J.W."/>
            <person name="Visel A."/>
            <person name="Grigoriev I.V."/>
        </authorList>
    </citation>
    <scope>NUCLEOTIDE SEQUENCE [LARGE SCALE GENOMIC DNA]</scope>
    <source>
        <strain evidence="3 4">CBS 115471</strain>
    </source>
</reference>
<sequence>MFPSMGPLLAKFLRPPVLGLLLTHKLLPLSLPPTPRPRRNTRRQLHNPHVLSIQLQQITNLSPSPSSRSTTIPRNSGVSSPAQLASSQTLSLARLPPT</sequence>
<feature type="region of interest" description="Disordered" evidence="1">
    <location>
        <begin position="28"/>
        <end position="98"/>
    </location>
</feature>
<dbReference type="EMBL" id="MCFA01000079">
    <property type="protein sequence ID" value="ORY10009.1"/>
    <property type="molecule type" value="Genomic_DNA"/>
</dbReference>
<gene>
    <name evidence="3" type="ORF">BCR34DRAFT_567641</name>
</gene>
<evidence type="ECO:0000313" key="3">
    <source>
        <dbReference type="EMBL" id="ORY10009.1"/>
    </source>
</evidence>
<keyword evidence="4" id="KW-1185">Reference proteome</keyword>
<comment type="caution">
    <text evidence="3">The sequence shown here is derived from an EMBL/GenBank/DDBJ whole genome shotgun (WGS) entry which is preliminary data.</text>
</comment>
<evidence type="ECO:0000256" key="1">
    <source>
        <dbReference type="SAM" id="MobiDB-lite"/>
    </source>
</evidence>
<evidence type="ECO:0000256" key="2">
    <source>
        <dbReference type="SAM" id="SignalP"/>
    </source>
</evidence>
<feature type="compositionally biased region" description="Basic residues" evidence="1">
    <location>
        <begin position="36"/>
        <end position="46"/>
    </location>
</feature>
<keyword evidence="2" id="KW-0732">Signal</keyword>
<name>A0A1Y1ZIJ1_9PLEO</name>
<evidence type="ECO:0000313" key="4">
    <source>
        <dbReference type="Proteomes" id="UP000193144"/>
    </source>
</evidence>
<feature type="compositionally biased region" description="Polar residues" evidence="1">
    <location>
        <begin position="77"/>
        <end position="91"/>
    </location>
</feature>
<feature type="signal peptide" evidence="2">
    <location>
        <begin position="1"/>
        <end position="19"/>
    </location>
</feature>